<evidence type="ECO:0000313" key="2">
    <source>
        <dbReference type="EMBL" id="WQJ52856.1"/>
    </source>
</evidence>
<keyword evidence="1" id="KW-0175">Coiled coil</keyword>
<reference evidence="2 3" key="1">
    <citation type="submission" date="2023-11" db="EMBL/GenBank/DDBJ databases">
        <authorList>
            <person name="Cook R."/>
            <person name="Crisci M."/>
            <person name="Pye H."/>
            <person name="Adriaenssens E."/>
            <person name="Santini J."/>
        </authorList>
    </citation>
    <scope>NUCLEOTIDE SEQUENCE [LARGE SCALE GENOMIC DNA]</scope>
    <source>
        <strain evidence="2">Lak_Megaphage_RVC_JS4_GC31</strain>
    </source>
</reference>
<evidence type="ECO:0000256" key="1">
    <source>
        <dbReference type="SAM" id="Coils"/>
    </source>
</evidence>
<name>A0ABZ0Z2E2_9CAUD</name>
<accession>A0ABZ0Z2E2</accession>
<protein>
    <submittedName>
        <fullName evidence="2">Uncharacterized protein</fullName>
    </submittedName>
</protein>
<organism evidence="2 3">
    <name type="scientific">phage Lak_Megaphage_RVC_JS4_GC31</name>
    <dbReference type="NCBI Taxonomy" id="3109228"/>
    <lineage>
        <taxon>Viruses</taxon>
        <taxon>Duplodnaviria</taxon>
        <taxon>Heunggongvirae</taxon>
        <taxon>Uroviricota</taxon>
        <taxon>Caudoviricetes</taxon>
        <taxon>Caudoviricetes code 15 clade</taxon>
    </lineage>
</organism>
<proteinExistence type="predicted"/>
<feature type="coiled-coil region" evidence="1">
    <location>
        <begin position="415"/>
        <end position="442"/>
    </location>
</feature>
<evidence type="ECO:0000313" key="3">
    <source>
        <dbReference type="Proteomes" id="UP001349343"/>
    </source>
</evidence>
<sequence length="510" mass="58773">MKLFEENQKPLVVYNPADVLMKYDMKPGDFVSIVYLSDILHGESSEPIIKKDSKSKQCYNINMETDLELQQYIEELGNNRLAQLLSEFRNSPKYQAVLNRTTKNKTCKLELSTEHIIKVSWLNCNWKSAKGLAKFYNRQREAEWQLRKDYGFEDGFEDPIDAEIDPETTTWRDKKTYNGHNIMPRTSTKRNGNVYTDATIVPGIYASLTNPDNVAIRFAYNKRASREIADYYYVNGDGTLFELNNAFINFLIYAYKRNNVDEQLEPDEKEFVTKLRALLKESPSTAELTMKCDQILFLKSTARKGNDKIPFVWINTKNVLNNYDFIAPNELNKIIVSKVRKLTPEDVNGTIENINVKGKSVADLVSYDAEGRAIVDPVEVRKRLGITEALKQLIEKYNVEKEKKAIYESIMSNIAKKVKRALTESEDEYQVLNEDRENELINILIELGDDYVCIKDYCIALADSEQMVCEIELSPENELIMYDEEGDPIVGTITEEEWDQIIEAVQDCLG</sequence>
<dbReference type="Proteomes" id="UP001349343">
    <property type="component" value="Segment"/>
</dbReference>
<keyword evidence="3" id="KW-1185">Reference proteome</keyword>
<dbReference type="EMBL" id="OR769222">
    <property type="protein sequence ID" value="WQJ52856.1"/>
    <property type="molecule type" value="Genomic_DNA"/>
</dbReference>